<name>D6Z8P1_SEGRD</name>
<dbReference type="Gene3D" id="3.50.50.60">
    <property type="entry name" value="FAD/NAD(P)-binding domain"/>
    <property type="match status" value="2"/>
</dbReference>
<proteinExistence type="predicted"/>
<sequence length="503" mass="56292">MTLAINRTASATRGLRAPSVVVIGAGMSGVCMGVKLKQAGIEDFIILEKGASVGGTWRENTYPGLTCDVPSHLYQYTFDKNSEWSHLFSPQPEIESYFSGAAERFGIVPHIRFGEEVLEAVFEGTAWRVKTSKGEYTADFLVAASGVLHKPRMADIPGIDKFEGALFHSARWDHSVPLDGKRVAVVGTGSTGVQIVSALQKRGIDVTLFQRTPQWVMPLPNPPTGPVVRLLLRKVPLLDNVFYWTMRQFFGIFAQATIQPDSWKYKLIDTMCRWNLRTVRDKQLRAKLTPPDKPMCKRMVMHPSFYRRMQQPNVRLVTEGVDHIEQRGVVTKDGELHEADVIAMCTGFDPQAFVQPVDLVGEDGRTLSQTWQASGGPRAYRTVALPGFPNFFFIMGPHSPVGNFSLVAVAETQAKYIMRWIDRWREGQFDTAAPKQSVTDAYNAEIKEASKSTIWNSGCNSWYLGKDGLPELWPWTPWAHEEMLADIAEHEFVLVKNPPTTSA</sequence>
<organism evidence="1 2">
    <name type="scientific">Segniliparus rotundus (strain ATCC BAA-972 / CDC 1076 / CIP 108378 / DSM 44985 / JCM 13578)</name>
    <dbReference type="NCBI Taxonomy" id="640132"/>
    <lineage>
        <taxon>Bacteria</taxon>
        <taxon>Bacillati</taxon>
        <taxon>Actinomycetota</taxon>
        <taxon>Actinomycetes</taxon>
        <taxon>Mycobacteriales</taxon>
        <taxon>Segniliparaceae</taxon>
        <taxon>Segniliparus</taxon>
    </lineage>
</organism>
<dbReference type="STRING" id="640132.Srot_1861"/>
<dbReference type="PRINTS" id="PR00411">
    <property type="entry name" value="PNDRDTASEI"/>
</dbReference>
<dbReference type="Pfam" id="PF13738">
    <property type="entry name" value="Pyr_redox_3"/>
    <property type="match status" value="1"/>
</dbReference>
<dbReference type="PRINTS" id="PR00368">
    <property type="entry name" value="FADPNR"/>
</dbReference>
<keyword evidence="2" id="KW-1185">Reference proteome</keyword>
<dbReference type="eggNOG" id="COG2072">
    <property type="taxonomic scope" value="Bacteria"/>
</dbReference>
<protein>
    <submittedName>
        <fullName evidence="1">FAD-dependent pyridine nucleotide-disulfide oxidoreductase</fullName>
    </submittedName>
</protein>
<gene>
    <name evidence="1" type="ordered locus">Srot_1861</name>
</gene>
<dbReference type="PANTHER" id="PTHR42877:SF4">
    <property type="entry name" value="FAD_NAD(P)-BINDING DOMAIN-CONTAINING PROTEIN-RELATED"/>
    <property type="match status" value="1"/>
</dbReference>
<dbReference type="KEGG" id="srt:Srot_1861"/>
<accession>D6Z8P1</accession>
<reference evidence="1 2" key="1">
    <citation type="journal article" date="2010" name="Stand. Genomic Sci.">
        <title>Complete genome sequence of Segniliparus rotundus type strain (CDC 1076).</title>
        <authorList>
            <person name="Sikorski J."/>
            <person name="Lapidus A."/>
            <person name="Copeland A."/>
            <person name="Misra M."/>
            <person name="Glavina Del Rio T."/>
            <person name="Nolan M."/>
            <person name="Lucas S."/>
            <person name="Chen F."/>
            <person name="Tice H."/>
            <person name="Cheng J.F."/>
            <person name="Jando M."/>
            <person name="Schneider S."/>
            <person name="Bruce D."/>
            <person name="Goodwin L."/>
            <person name="Pitluck S."/>
            <person name="Liolios K."/>
            <person name="Mikhailova N."/>
            <person name="Pati A."/>
            <person name="Ivanova N."/>
            <person name="Mavromatis K."/>
            <person name="Chen A."/>
            <person name="Palaniappan K."/>
            <person name="Chertkov O."/>
            <person name="Land M."/>
            <person name="Hauser L."/>
            <person name="Chang Y.J."/>
            <person name="Jeffries C.D."/>
            <person name="Brettin T."/>
            <person name="Detter J.C."/>
            <person name="Han C."/>
            <person name="Rohde M."/>
            <person name="Goker M."/>
            <person name="Bristow J."/>
            <person name="Eisen J.A."/>
            <person name="Markowitz V."/>
            <person name="Hugenholtz P."/>
            <person name="Kyrpides N.C."/>
            <person name="Klenk H.P."/>
        </authorList>
    </citation>
    <scope>NUCLEOTIDE SEQUENCE [LARGE SCALE GENOMIC DNA]</scope>
    <source>
        <strain evidence="2">ATCC BAA-972 / CDC 1076 / CIP 108378 / DSM 44985 / JCM 13578</strain>
    </source>
</reference>
<dbReference type="PANTHER" id="PTHR42877">
    <property type="entry name" value="L-ORNITHINE N(5)-MONOOXYGENASE-RELATED"/>
    <property type="match status" value="1"/>
</dbReference>
<dbReference type="SUPFAM" id="SSF51905">
    <property type="entry name" value="FAD/NAD(P)-binding domain"/>
    <property type="match status" value="1"/>
</dbReference>
<dbReference type="EMBL" id="CP001958">
    <property type="protein sequence ID" value="ADG98321.1"/>
    <property type="molecule type" value="Genomic_DNA"/>
</dbReference>
<evidence type="ECO:0000313" key="1">
    <source>
        <dbReference type="EMBL" id="ADG98321.1"/>
    </source>
</evidence>
<dbReference type="AlphaFoldDB" id="D6Z8P1"/>
<dbReference type="InterPro" id="IPR036188">
    <property type="entry name" value="FAD/NAD-bd_sf"/>
</dbReference>
<evidence type="ECO:0000313" key="2">
    <source>
        <dbReference type="Proteomes" id="UP000002247"/>
    </source>
</evidence>
<dbReference type="HOGENOM" id="CLU_006937_7_1_11"/>
<dbReference type="Proteomes" id="UP000002247">
    <property type="component" value="Chromosome"/>
</dbReference>
<dbReference type="RefSeq" id="WP_013138774.1">
    <property type="nucleotide sequence ID" value="NC_014168.1"/>
</dbReference>
<dbReference type="InterPro" id="IPR051209">
    <property type="entry name" value="FAD-bind_Monooxygenase_sf"/>
</dbReference>
<dbReference type="OrthoDB" id="5168853at2"/>